<evidence type="ECO:0000256" key="3">
    <source>
        <dbReference type="ARBA" id="ARBA00022643"/>
    </source>
</evidence>
<keyword evidence="2" id="KW-0285">Flavoprotein</keyword>
<evidence type="ECO:0000256" key="6">
    <source>
        <dbReference type="ARBA" id="ARBA00022840"/>
    </source>
</evidence>
<dbReference type="InterPro" id="IPR023465">
    <property type="entry name" value="Riboflavin_kinase_dom_sf"/>
</dbReference>
<evidence type="ECO:0000313" key="10">
    <source>
        <dbReference type="Proteomes" id="UP000034664"/>
    </source>
</evidence>
<dbReference type="Gene3D" id="2.40.30.30">
    <property type="entry name" value="Riboflavin kinase-like"/>
    <property type="match status" value="1"/>
</dbReference>
<dbReference type="Proteomes" id="UP000034664">
    <property type="component" value="Unassembled WGS sequence"/>
</dbReference>
<evidence type="ECO:0000259" key="8">
    <source>
        <dbReference type="Pfam" id="PF01687"/>
    </source>
</evidence>
<protein>
    <recommendedName>
        <fullName evidence="1">riboflavin kinase</fullName>
        <ecNumber evidence="1">2.7.1.26</ecNumber>
    </recommendedName>
</protein>
<keyword evidence="3" id="KW-0288">FMN</keyword>
<dbReference type="AlphaFoldDB" id="A0A0G0T0I1"/>
<feature type="domain" description="Riboflavin kinase" evidence="8">
    <location>
        <begin position="2"/>
        <end position="64"/>
    </location>
</feature>
<dbReference type="GO" id="GO:0008531">
    <property type="term" value="F:riboflavin kinase activity"/>
    <property type="evidence" value="ECO:0007669"/>
    <property type="project" value="UniProtKB-EC"/>
</dbReference>
<comment type="catalytic activity">
    <reaction evidence="7">
        <text>riboflavin + ATP = FMN + ADP + H(+)</text>
        <dbReference type="Rhea" id="RHEA:14357"/>
        <dbReference type="ChEBI" id="CHEBI:15378"/>
        <dbReference type="ChEBI" id="CHEBI:30616"/>
        <dbReference type="ChEBI" id="CHEBI:57986"/>
        <dbReference type="ChEBI" id="CHEBI:58210"/>
        <dbReference type="ChEBI" id="CHEBI:456216"/>
        <dbReference type="EC" id="2.7.1.26"/>
    </reaction>
</comment>
<sequence>MQGKRRGKELGYPTANIPLTEDILSGIYISITQIDSKEYQSITFIGAAETFNKKDRKAETHIFN</sequence>
<comment type="caution">
    <text evidence="9">The sequence shown here is derived from an EMBL/GenBank/DDBJ whole genome shotgun (WGS) entry which is preliminary data.</text>
</comment>
<reference evidence="9 10" key="1">
    <citation type="journal article" date="2015" name="Nature">
        <title>rRNA introns, odd ribosomes, and small enigmatic genomes across a large radiation of phyla.</title>
        <authorList>
            <person name="Brown C.T."/>
            <person name="Hug L.A."/>
            <person name="Thomas B.C."/>
            <person name="Sharon I."/>
            <person name="Castelle C.J."/>
            <person name="Singh A."/>
            <person name="Wilkins M.J."/>
            <person name="Williams K.H."/>
            <person name="Banfield J.F."/>
        </authorList>
    </citation>
    <scope>NUCLEOTIDE SEQUENCE [LARGE SCALE GENOMIC DNA]</scope>
</reference>
<evidence type="ECO:0000256" key="7">
    <source>
        <dbReference type="ARBA" id="ARBA00047880"/>
    </source>
</evidence>
<dbReference type="EC" id="2.7.1.26" evidence="1"/>
<gene>
    <name evidence="9" type="ORF">UU14_C0047G0004</name>
</gene>
<evidence type="ECO:0000313" key="9">
    <source>
        <dbReference type="EMBL" id="KKR70539.1"/>
    </source>
</evidence>
<dbReference type="InterPro" id="IPR015865">
    <property type="entry name" value="Riboflavin_kinase_bac/euk"/>
</dbReference>
<dbReference type="SUPFAM" id="SSF82114">
    <property type="entry name" value="Riboflavin kinase-like"/>
    <property type="match status" value="1"/>
</dbReference>
<dbReference type="GO" id="GO:0005524">
    <property type="term" value="F:ATP binding"/>
    <property type="evidence" value="ECO:0007669"/>
    <property type="project" value="UniProtKB-KW"/>
</dbReference>
<organism evidence="9 10">
    <name type="scientific">Candidatus Roizmanbacteria bacterium GW2011_GWB1_40_7</name>
    <dbReference type="NCBI Taxonomy" id="1618482"/>
    <lineage>
        <taxon>Bacteria</taxon>
        <taxon>Candidatus Roizmaniibacteriota</taxon>
    </lineage>
</organism>
<dbReference type="PATRIC" id="fig|1618482.3.peg.1187"/>
<dbReference type="GO" id="GO:0009231">
    <property type="term" value="P:riboflavin biosynthetic process"/>
    <property type="evidence" value="ECO:0007669"/>
    <property type="project" value="InterPro"/>
</dbReference>
<evidence type="ECO:0000256" key="1">
    <source>
        <dbReference type="ARBA" id="ARBA00012105"/>
    </source>
</evidence>
<keyword evidence="6" id="KW-0067">ATP-binding</keyword>
<evidence type="ECO:0000256" key="4">
    <source>
        <dbReference type="ARBA" id="ARBA00022679"/>
    </source>
</evidence>
<accession>A0A0G0T0I1</accession>
<dbReference type="EMBL" id="LBZM01000047">
    <property type="protein sequence ID" value="KKR70539.1"/>
    <property type="molecule type" value="Genomic_DNA"/>
</dbReference>
<proteinExistence type="predicted"/>
<name>A0A0G0T0I1_9BACT</name>
<dbReference type="Pfam" id="PF01687">
    <property type="entry name" value="Flavokinase"/>
    <property type="match status" value="1"/>
</dbReference>
<evidence type="ECO:0000256" key="2">
    <source>
        <dbReference type="ARBA" id="ARBA00022630"/>
    </source>
</evidence>
<evidence type="ECO:0000256" key="5">
    <source>
        <dbReference type="ARBA" id="ARBA00022741"/>
    </source>
</evidence>
<keyword evidence="4" id="KW-0808">Transferase</keyword>
<keyword evidence="5" id="KW-0547">Nucleotide-binding</keyword>